<dbReference type="RefSeq" id="WP_163153761.1">
    <property type="nucleotide sequence ID" value="NZ_VKHP01000044.1"/>
</dbReference>
<dbReference type="EMBL" id="VKHP01000044">
    <property type="protein sequence ID" value="NEU96857.1"/>
    <property type="molecule type" value="Genomic_DNA"/>
</dbReference>
<name>A0A6P1BEI2_9BRAD</name>
<protein>
    <submittedName>
        <fullName evidence="1">Uncharacterized protein</fullName>
    </submittedName>
</protein>
<dbReference type="Proteomes" id="UP000468531">
    <property type="component" value="Unassembled WGS sequence"/>
</dbReference>
<organism evidence="1 2">
    <name type="scientific">Bradyrhizobium uaiense</name>
    <dbReference type="NCBI Taxonomy" id="2594946"/>
    <lineage>
        <taxon>Bacteria</taxon>
        <taxon>Pseudomonadati</taxon>
        <taxon>Pseudomonadota</taxon>
        <taxon>Alphaproteobacteria</taxon>
        <taxon>Hyphomicrobiales</taxon>
        <taxon>Nitrobacteraceae</taxon>
        <taxon>Bradyrhizobium</taxon>
    </lineage>
</organism>
<dbReference type="AlphaFoldDB" id="A0A6P1BEI2"/>
<comment type="caution">
    <text evidence="1">The sequence shown here is derived from an EMBL/GenBank/DDBJ whole genome shotgun (WGS) entry which is preliminary data.</text>
</comment>
<reference evidence="1 2" key="1">
    <citation type="journal article" date="2020" name="Arch. Microbiol.">
        <title>Bradyrhizobium uaiense sp. nov., a new highly efficient cowpea symbiont.</title>
        <authorList>
            <person name="Cabral Michel D."/>
            <person name="Azarias Guimaraes A."/>
            <person name="Martins da Costa E."/>
            <person name="Soares de Carvalho T."/>
            <person name="Balsanelli E."/>
            <person name="Willems A."/>
            <person name="Maltempi de Souza E."/>
            <person name="de Souza Moreira F.M."/>
        </authorList>
    </citation>
    <scope>NUCLEOTIDE SEQUENCE [LARGE SCALE GENOMIC DNA]</scope>
    <source>
        <strain evidence="1 2">UFLA 03-164</strain>
    </source>
</reference>
<evidence type="ECO:0000313" key="1">
    <source>
        <dbReference type="EMBL" id="NEU96857.1"/>
    </source>
</evidence>
<accession>A0A6P1BEI2</accession>
<sequence>MAIVFEFILPIQFEALIAACVAITRSTMRTRNAPEQSAPALDQTLAVRIRGDSLTAAPQYQRKAPPVEVT</sequence>
<proteinExistence type="predicted"/>
<evidence type="ECO:0000313" key="2">
    <source>
        <dbReference type="Proteomes" id="UP000468531"/>
    </source>
</evidence>
<gene>
    <name evidence="1" type="ORF">FNJ47_13645</name>
</gene>
<keyword evidence="2" id="KW-1185">Reference proteome</keyword>